<reference evidence="1" key="1">
    <citation type="submission" date="2018-06" db="EMBL/GenBank/DDBJ databases">
        <authorList>
            <person name="Zhirakovskaya E."/>
        </authorList>
    </citation>
    <scope>NUCLEOTIDE SEQUENCE</scope>
</reference>
<accession>A0A3B0YWX4</accession>
<name>A0A3B0YWX4_9ZZZZ</name>
<protein>
    <submittedName>
        <fullName evidence="1">Uncharacterized protein</fullName>
    </submittedName>
</protein>
<proteinExistence type="predicted"/>
<organism evidence="1">
    <name type="scientific">hydrothermal vent metagenome</name>
    <dbReference type="NCBI Taxonomy" id="652676"/>
    <lineage>
        <taxon>unclassified sequences</taxon>
        <taxon>metagenomes</taxon>
        <taxon>ecological metagenomes</taxon>
    </lineage>
</organism>
<dbReference type="AlphaFoldDB" id="A0A3B0YWX4"/>
<sequence length="178" mass="19864">MNQFFYSLVFLGATQLLSGCGGNVAPVRHDSTKMVSASHSIYLEGGVLKILSNDTENVLLVYIRPENPGKWIASGGGGGSLDKPWLFRSAASWVKGDDNGKYSIDAPRKTFDFIFDSRNLTLKVDSRTYAVRKGDLIVILLDSQWRATGIKSGVEALRRINMPEYRKKHLLNEVKKHF</sequence>
<dbReference type="EMBL" id="UOFN01000009">
    <property type="protein sequence ID" value="VAW72896.1"/>
    <property type="molecule type" value="Genomic_DNA"/>
</dbReference>
<gene>
    <name evidence="1" type="ORF">MNBD_GAMMA15-403</name>
</gene>
<evidence type="ECO:0000313" key="1">
    <source>
        <dbReference type="EMBL" id="VAW72896.1"/>
    </source>
</evidence>